<evidence type="ECO:0000313" key="7">
    <source>
        <dbReference type="EMBL" id="MED6180135.1"/>
    </source>
</evidence>
<gene>
    <name evidence="7" type="ORF">PIB30_007291</name>
</gene>
<dbReference type="Proteomes" id="UP001341840">
    <property type="component" value="Unassembled WGS sequence"/>
</dbReference>
<evidence type="ECO:0000259" key="6">
    <source>
        <dbReference type="SMART" id="SM00576"/>
    </source>
</evidence>
<keyword evidence="3" id="KW-0804">Transcription</keyword>
<keyword evidence="4" id="KW-0539">Nucleus</keyword>
<evidence type="ECO:0000256" key="4">
    <source>
        <dbReference type="ARBA" id="ARBA00023242"/>
    </source>
</evidence>
<dbReference type="InterPro" id="IPR006565">
    <property type="entry name" value="BTP"/>
</dbReference>
<dbReference type="PANTHER" id="PTHR46338">
    <property type="entry name" value="TRANSCRIPTION INITIATION FACTOR TFIID SUBUNIT 8"/>
    <property type="match status" value="1"/>
</dbReference>
<protein>
    <recommendedName>
        <fullName evidence="6">Bromodomain associated domain-containing protein</fullName>
    </recommendedName>
</protein>
<dbReference type="InterPro" id="IPR009072">
    <property type="entry name" value="Histone-fold"/>
</dbReference>
<evidence type="ECO:0000256" key="1">
    <source>
        <dbReference type="ARBA" id="ARBA00004123"/>
    </source>
</evidence>
<organism evidence="7 8">
    <name type="scientific">Stylosanthes scabra</name>
    <dbReference type="NCBI Taxonomy" id="79078"/>
    <lineage>
        <taxon>Eukaryota</taxon>
        <taxon>Viridiplantae</taxon>
        <taxon>Streptophyta</taxon>
        <taxon>Embryophyta</taxon>
        <taxon>Tracheophyta</taxon>
        <taxon>Spermatophyta</taxon>
        <taxon>Magnoliopsida</taxon>
        <taxon>eudicotyledons</taxon>
        <taxon>Gunneridae</taxon>
        <taxon>Pentapetalae</taxon>
        <taxon>rosids</taxon>
        <taxon>fabids</taxon>
        <taxon>Fabales</taxon>
        <taxon>Fabaceae</taxon>
        <taxon>Papilionoideae</taxon>
        <taxon>50 kb inversion clade</taxon>
        <taxon>dalbergioids sensu lato</taxon>
        <taxon>Dalbergieae</taxon>
        <taxon>Pterocarpus clade</taxon>
        <taxon>Stylosanthes</taxon>
    </lineage>
</organism>
<comment type="subcellular location">
    <subcellularLocation>
        <location evidence="1">Nucleus</location>
    </subcellularLocation>
</comment>
<keyword evidence="2" id="KW-0805">Transcription regulation</keyword>
<feature type="domain" description="Bromodomain associated" evidence="6">
    <location>
        <begin position="144"/>
        <end position="220"/>
    </location>
</feature>
<proteinExistence type="predicted"/>
<evidence type="ECO:0000256" key="2">
    <source>
        <dbReference type="ARBA" id="ARBA00023015"/>
    </source>
</evidence>
<dbReference type="EMBL" id="JASCZI010181258">
    <property type="protein sequence ID" value="MED6180135.1"/>
    <property type="molecule type" value="Genomic_DNA"/>
</dbReference>
<feature type="region of interest" description="Disordered" evidence="5">
    <location>
        <begin position="414"/>
        <end position="437"/>
    </location>
</feature>
<dbReference type="Gene3D" id="1.10.20.10">
    <property type="entry name" value="Histone, subunit A"/>
    <property type="match status" value="1"/>
</dbReference>
<reference evidence="7 8" key="1">
    <citation type="journal article" date="2023" name="Plants (Basel)">
        <title>Bridging the Gap: Combining Genomics and Transcriptomics Approaches to Understand Stylosanthes scabra, an Orphan Legume from the Brazilian Caatinga.</title>
        <authorList>
            <person name="Ferreira-Neto J.R.C."/>
            <person name="da Silva M.D."/>
            <person name="Binneck E."/>
            <person name="de Melo N.F."/>
            <person name="da Silva R.H."/>
            <person name="de Melo A.L.T.M."/>
            <person name="Pandolfi V."/>
            <person name="Bustamante F.O."/>
            <person name="Brasileiro-Vidal A.C."/>
            <person name="Benko-Iseppon A.M."/>
        </authorList>
    </citation>
    <scope>NUCLEOTIDE SEQUENCE [LARGE SCALE GENOMIC DNA]</scope>
    <source>
        <tissue evidence="7">Leaves</tissue>
    </source>
</reference>
<sequence>MFGEPPDTPDADAGTVTFSWLRSRFEVLPSHPSDEMILMHASAYIWMLLSICLFGDKTGARAHVHWLPYLLRIDDLGRYSLPVCRLLQRHLHRLSRHTSQQHVDGPAELHVVEGAAPEAICSSLIGSGDTGRCFQQRKLCSGVDDFAKAIAKIVVAQVCEIEGFQSFQHLALDTLSDVAVRYISNTGKSAHCNANLSGRNECNVFDVILGLEDLGSVQGFVAASDVDHCLAGSGIVREIVQFVSESEQIPFVFAVPKFPVTRERVMSPSFLRIAEDPPGEHIPAWLPAFPDRKNLVLSDAQNGRGMDLQKHLLSNGFELSTFDDHADAKAKRIAIESNNPFLAAPLWDKEVAAVVPPPVKILSDVDSGNPPVVVGNCGGDGCVSAVEGKRTELHLNKKHAVSFEIGMRNKLSGRLEDLSPESTEQPKKNLPWFAMED</sequence>
<dbReference type="InterPro" id="IPR037818">
    <property type="entry name" value="TAF8"/>
</dbReference>
<dbReference type="Pfam" id="PF07524">
    <property type="entry name" value="Bromo_TP"/>
    <property type="match status" value="1"/>
</dbReference>
<comment type="caution">
    <text evidence="7">The sequence shown here is derived from an EMBL/GenBank/DDBJ whole genome shotgun (WGS) entry which is preliminary data.</text>
</comment>
<name>A0ABU6W2N5_9FABA</name>
<evidence type="ECO:0000313" key="8">
    <source>
        <dbReference type="Proteomes" id="UP001341840"/>
    </source>
</evidence>
<accession>A0ABU6W2N5</accession>
<keyword evidence="8" id="KW-1185">Reference proteome</keyword>
<evidence type="ECO:0000256" key="3">
    <source>
        <dbReference type="ARBA" id="ARBA00023163"/>
    </source>
</evidence>
<dbReference type="PANTHER" id="PTHR46338:SF15">
    <property type="entry name" value="TRANSCRIPTION INITIATION FACTOR TFIID SUBUNIT 8"/>
    <property type="match status" value="1"/>
</dbReference>
<evidence type="ECO:0000256" key="5">
    <source>
        <dbReference type="SAM" id="MobiDB-lite"/>
    </source>
</evidence>
<dbReference type="SMART" id="SM00576">
    <property type="entry name" value="BTP"/>
    <property type="match status" value="1"/>
</dbReference>